<evidence type="ECO:0000313" key="1">
    <source>
        <dbReference type="EMBL" id="KAG8089846.1"/>
    </source>
</evidence>
<name>A0A8J6BQ22_ZIZPA</name>
<organism evidence="1 2">
    <name type="scientific">Zizania palustris</name>
    <name type="common">Northern wild rice</name>
    <dbReference type="NCBI Taxonomy" id="103762"/>
    <lineage>
        <taxon>Eukaryota</taxon>
        <taxon>Viridiplantae</taxon>
        <taxon>Streptophyta</taxon>
        <taxon>Embryophyta</taxon>
        <taxon>Tracheophyta</taxon>
        <taxon>Spermatophyta</taxon>
        <taxon>Magnoliopsida</taxon>
        <taxon>Liliopsida</taxon>
        <taxon>Poales</taxon>
        <taxon>Poaceae</taxon>
        <taxon>BOP clade</taxon>
        <taxon>Oryzoideae</taxon>
        <taxon>Oryzeae</taxon>
        <taxon>Zizaniinae</taxon>
        <taxon>Zizania</taxon>
    </lineage>
</organism>
<sequence length="115" mass="13631">MQGSRKLTSFERFGRLWSFSLNWLSWFFHHERTIYQLVYIIIFRLLPSSSLHQPYMSRHQSSRHCSCVGDLDLLKGDANGDSEGSMHYELNYFSEILMFMLVIETNVFFVLPIDL</sequence>
<keyword evidence="2" id="KW-1185">Reference proteome</keyword>
<protein>
    <submittedName>
        <fullName evidence="1">Uncharacterized protein</fullName>
    </submittedName>
</protein>
<dbReference type="Proteomes" id="UP000729402">
    <property type="component" value="Unassembled WGS sequence"/>
</dbReference>
<reference evidence="1" key="2">
    <citation type="submission" date="2021-02" db="EMBL/GenBank/DDBJ databases">
        <authorList>
            <person name="Kimball J.A."/>
            <person name="Haas M.W."/>
            <person name="Macchietto M."/>
            <person name="Kono T."/>
            <person name="Duquette J."/>
            <person name="Shao M."/>
        </authorList>
    </citation>
    <scope>NUCLEOTIDE SEQUENCE</scope>
    <source>
        <tissue evidence="1">Fresh leaf tissue</tissue>
    </source>
</reference>
<comment type="caution">
    <text evidence="1">The sequence shown here is derived from an EMBL/GenBank/DDBJ whole genome shotgun (WGS) entry which is preliminary data.</text>
</comment>
<accession>A0A8J6BQ22</accession>
<evidence type="ECO:0000313" key="2">
    <source>
        <dbReference type="Proteomes" id="UP000729402"/>
    </source>
</evidence>
<reference evidence="1" key="1">
    <citation type="journal article" date="2021" name="bioRxiv">
        <title>Whole Genome Assembly and Annotation of Northern Wild Rice, Zizania palustris L., Supports a Whole Genome Duplication in the Zizania Genus.</title>
        <authorList>
            <person name="Haas M."/>
            <person name="Kono T."/>
            <person name="Macchietto M."/>
            <person name="Millas R."/>
            <person name="McGilp L."/>
            <person name="Shao M."/>
            <person name="Duquette J."/>
            <person name="Hirsch C.N."/>
            <person name="Kimball J."/>
        </authorList>
    </citation>
    <scope>NUCLEOTIDE SEQUENCE</scope>
    <source>
        <tissue evidence="1">Fresh leaf tissue</tissue>
    </source>
</reference>
<dbReference type="EMBL" id="JAAALK010000081">
    <property type="protein sequence ID" value="KAG8089846.1"/>
    <property type="molecule type" value="Genomic_DNA"/>
</dbReference>
<gene>
    <name evidence="1" type="ORF">GUJ93_ZPchr0011g28426</name>
</gene>
<dbReference type="AlphaFoldDB" id="A0A8J6BQ22"/>
<proteinExistence type="predicted"/>